<dbReference type="PANTHER" id="PTHR46300:SF7">
    <property type="entry name" value="P450, PUTATIVE (EUROFUNG)-RELATED"/>
    <property type="match status" value="1"/>
</dbReference>
<comment type="subcellular location">
    <subcellularLocation>
        <location evidence="2">Membrane</location>
        <topology evidence="2">Single-pass membrane protein</topology>
    </subcellularLocation>
</comment>
<dbReference type="InterPro" id="IPR001128">
    <property type="entry name" value="Cyt_P450"/>
</dbReference>
<dbReference type="InterPro" id="IPR036396">
    <property type="entry name" value="Cyt_P450_sf"/>
</dbReference>
<evidence type="ECO:0000313" key="13">
    <source>
        <dbReference type="EMBL" id="CAL1708140.1"/>
    </source>
</evidence>
<evidence type="ECO:0000256" key="4">
    <source>
        <dbReference type="ARBA" id="ARBA00010617"/>
    </source>
</evidence>
<name>A0ABP1DK02_9APHY</name>
<keyword evidence="7" id="KW-0479">Metal-binding</keyword>
<dbReference type="Gene3D" id="1.10.630.10">
    <property type="entry name" value="Cytochrome P450"/>
    <property type="match status" value="1"/>
</dbReference>
<evidence type="ECO:0000256" key="3">
    <source>
        <dbReference type="ARBA" id="ARBA00005179"/>
    </source>
</evidence>
<evidence type="ECO:0000256" key="7">
    <source>
        <dbReference type="ARBA" id="ARBA00022723"/>
    </source>
</evidence>
<keyword evidence="10" id="KW-0408">Iron</keyword>
<dbReference type="PANTHER" id="PTHR46300">
    <property type="entry name" value="P450, PUTATIVE (EUROFUNG)-RELATED-RELATED"/>
    <property type="match status" value="1"/>
</dbReference>
<evidence type="ECO:0008006" key="15">
    <source>
        <dbReference type="Google" id="ProtNLM"/>
    </source>
</evidence>
<sequence>MSPLYYAIVIVALCVIIYRSRDRGRYPPSPPKHWLLGNLLDMPRTVDWDKLLAWRNKYGGMTYLSAFGRSVLVLNTAEVIKDLLDKRAKNYSHRPHTVMAGELFGLDKTLVFYDYNDRYRVIRRLTQQVLSPEASRKYQDLQLDVIKLLLDRLRVDPDDFREQCRLAASRMILTITYGLDIKTADSEYIVAAQHTMDTMTEAAMPGAYVVDLIPILKHLPRWFPFTTFHQIGDYGRKLITDLITRPYEHVERCLAAGNAPQSFVSDLLSEPETLEKHGKHSEDLIEDIKWTAGALFAAGVETSFTTMLIFFLLMALHPDVQAKARQEIDSVTGGNRVASLEDRPNLPYLQALLREVARWHVVVPTSLPRRTGEDDIYNGFNIPANTIIVPNIWALSQDVDDPKCFNPDRFLDSGNAQNPYEYIYGFGRRICPGRHVADNFLFLFAANTLSFFNVSSPDRPIKGLKMPSDLAFTPTLVSCPEPFACKIEPRSAAHAETIASIVME</sequence>
<dbReference type="Proteomes" id="UP001497453">
    <property type="component" value="Chromosome 4"/>
</dbReference>
<protein>
    <recommendedName>
        <fullName evidence="15">Cytochrome P450</fullName>
    </recommendedName>
</protein>
<comment type="pathway">
    <text evidence="3">Secondary metabolite biosynthesis.</text>
</comment>
<evidence type="ECO:0000256" key="9">
    <source>
        <dbReference type="ARBA" id="ARBA00023002"/>
    </source>
</evidence>
<evidence type="ECO:0000256" key="2">
    <source>
        <dbReference type="ARBA" id="ARBA00004167"/>
    </source>
</evidence>
<evidence type="ECO:0000256" key="5">
    <source>
        <dbReference type="ARBA" id="ARBA00022617"/>
    </source>
</evidence>
<evidence type="ECO:0000256" key="8">
    <source>
        <dbReference type="ARBA" id="ARBA00022989"/>
    </source>
</evidence>
<dbReference type="InterPro" id="IPR050364">
    <property type="entry name" value="Cytochrome_P450_fung"/>
</dbReference>
<gene>
    <name evidence="13" type="ORF">GFSPODELE1_LOCUS6712</name>
</gene>
<dbReference type="SUPFAM" id="SSF48264">
    <property type="entry name" value="Cytochrome P450"/>
    <property type="match status" value="1"/>
</dbReference>
<proteinExistence type="inferred from homology"/>
<evidence type="ECO:0000313" key="14">
    <source>
        <dbReference type="Proteomes" id="UP001497453"/>
    </source>
</evidence>
<dbReference type="CDD" id="cd11065">
    <property type="entry name" value="CYP64-like"/>
    <property type="match status" value="1"/>
</dbReference>
<organism evidence="13 14">
    <name type="scientific">Somion occarium</name>
    <dbReference type="NCBI Taxonomy" id="3059160"/>
    <lineage>
        <taxon>Eukaryota</taxon>
        <taxon>Fungi</taxon>
        <taxon>Dikarya</taxon>
        <taxon>Basidiomycota</taxon>
        <taxon>Agaricomycotina</taxon>
        <taxon>Agaricomycetes</taxon>
        <taxon>Polyporales</taxon>
        <taxon>Cerrenaceae</taxon>
        <taxon>Somion</taxon>
    </lineage>
</organism>
<evidence type="ECO:0000256" key="12">
    <source>
        <dbReference type="ARBA" id="ARBA00023136"/>
    </source>
</evidence>
<accession>A0ABP1DK02</accession>
<keyword evidence="11" id="KW-0503">Monooxygenase</keyword>
<keyword evidence="9" id="KW-0560">Oxidoreductase</keyword>
<dbReference type="EMBL" id="OZ037947">
    <property type="protein sequence ID" value="CAL1708140.1"/>
    <property type="molecule type" value="Genomic_DNA"/>
</dbReference>
<keyword evidence="8" id="KW-1133">Transmembrane helix</keyword>
<keyword evidence="6" id="KW-0812">Transmembrane</keyword>
<dbReference type="Pfam" id="PF00067">
    <property type="entry name" value="p450"/>
    <property type="match status" value="1"/>
</dbReference>
<keyword evidence="12" id="KW-0472">Membrane</keyword>
<evidence type="ECO:0000256" key="10">
    <source>
        <dbReference type="ARBA" id="ARBA00023004"/>
    </source>
</evidence>
<keyword evidence="5" id="KW-0349">Heme</keyword>
<evidence type="ECO:0000256" key="11">
    <source>
        <dbReference type="ARBA" id="ARBA00023033"/>
    </source>
</evidence>
<evidence type="ECO:0000256" key="6">
    <source>
        <dbReference type="ARBA" id="ARBA00022692"/>
    </source>
</evidence>
<comment type="cofactor">
    <cofactor evidence="1">
        <name>heme</name>
        <dbReference type="ChEBI" id="CHEBI:30413"/>
    </cofactor>
</comment>
<comment type="similarity">
    <text evidence="4">Belongs to the cytochrome P450 family.</text>
</comment>
<dbReference type="InterPro" id="IPR002401">
    <property type="entry name" value="Cyt_P450_E_grp-I"/>
</dbReference>
<reference evidence="14" key="1">
    <citation type="submission" date="2024-04" db="EMBL/GenBank/DDBJ databases">
        <authorList>
            <person name="Shaw F."/>
            <person name="Minotto A."/>
        </authorList>
    </citation>
    <scope>NUCLEOTIDE SEQUENCE [LARGE SCALE GENOMIC DNA]</scope>
</reference>
<dbReference type="PRINTS" id="PR00463">
    <property type="entry name" value="EP450I"/>
</dbReference>
<evidence type="ECO:0000256" key="1">
    <source>
        <dbReference type="ARBA" id="ARBA00001971"/>
    </source>
</evidence>
<keyword evidence="14" id="KW-1185">Reference proteome</keyword>